<dbReference type="InterPro" id="IPR036305">
    <property type="entry name" value="RGS_sf"/>
</dbReference>
<dbReference type="PROSITE" id="PS50132">
    <property type="entry name" value="RGS"/>
    <property type="match status" value="1"/>
</dbReference>
<dbReference type="FunFam" id="1.10.167.10:FF:000001">
    <property type="entry name" value="Putative regulator of g-protein signaling 12"/>
    <property type="match status" value="1"/>
</dbReference>
<dbReference type="Pfam" id="PF00615">
    <property type="entry name" value="RGS"/>
    <property type="match status" value="1"/>
</dbReference>
<dbReference type="InterPro" id="IPR016137">
    <property type="entry name" value="RGS"/>
</dbReference>
<evidence type="ECO:0000313" key="4">
    <source>
        <dbReference type="Proteomes" id="UP001187315"/>
    </source>
</evidence>
<dbReference type="SMART" id="SM00315">
    <property type="entry name" value="RGS"/>
    <property type="match status" value="1"/>
</dbReference>
<sequence length="239" mass="27673">METFVFLFPQFDFSAPKEEVYFKMLGETVWGATRMKDSQSRNNDKDKDKDKNKKYRLSLLMTRSGSHENVSPEKKAPTKTNHIPPDVALSWNDSFEDLLAHPDGVETFTQFLRSEFSEENIEFWLACEDYKSTESSANLQSKARQMYAVFIDAEGPKEINIDHTTKQDIQKNIAQPTPSCFDSAQSKIYALMKKDCYPRFLTSDIYLSLTKRKVPPAMTRRRSRSFVFSDREDNAAAWL</sequence>
<accession>A0AA88T6L4</accession>
<dbReference type="Gene3D" id="1.10.167.10">
    <property type="entry name" value="Regulator of G-protein Signalling 4, domain 2"/>
    <property type="match status" value="1"/>
</dbReference>
<name>A0AA88T6L4_TACVA</name>
<dbReference type="PANTHER" id="PTHR10845:SF155">
    <property type="entry name" value="REGULATOR OF G-PROTEIN SIGNALING 18"/>
    <property type="match status" value="1"/>
</dbReference>
<feature type="domain" description="RGS" evidence="2">
    <location>
        <begin position="94"/>
        <end position="210"/>
    </location>
</feature>
<dbReference type="Proteomes" id="UP001187315">
    <property type="component" value="Unassembled WGS sequence"/>
</dbReference>
<keyword evidence="4" id="KW-1185">Reference proteome</keyword>
<dbReference type="AlphaFoldDB" id="A0AA88T6L4"/>
<feature type="region of interest" description="Disordered" evidence="1">
    <location>
        <begin position="64"/>
        <end position="83"/>
    </location>
</feature>
<dbReference type="InterPro" id="IPR044926">
    <property type="entry name" value="RGS_subdomain_2"/>
</dbReference>
<evidence type="ECO:0000256" key="1">
    <source>
        <dbReference type="SAM" id="MobiDB-lite"/>
    </source>
</evidence>
<dbReference type="EMBL" id="JAVHJS010000004">
    <property type="protein sequence ID" value="KAK2860943.1"/>
    <property type="molecule type" value="Genomic_DNA"/>
</dbReference>
<dbReference type="PANTHER" id="PTHR10845">
    <property type="entry name" value="REGULATOR OF G PROTEIN SIGNALING"/>
    <property type="match status" value="1"/>
</dbReference>
<organism evidence="3 4">
    <name type="scientific">Tachysurus vachellii</name>
    <name type="common">Darkbarbel catfish</name>
    <name type="synonym">Pelteobagrus vachellii</name>
    <dbReference type="NCBI Taxonomy" id="175792"/>
    <lineage>
        <taxon>Eukaryota</taxon>
        <taxon>Metazoa</taxon>
        <taxon>Chordata</taxon>
        <taxon>Craniata</taxon>
        <taxon>Vertebrata</taxon>
        <taxon>Euteleostomi</taxon>
        <taxon>Actinopterygii</taxon>
        <taxon>Neopterygii</taxon>
        <taxon>Teleostei</taxon>
        <taxon>Ostariophysi</taxon>
        <taxon>Siluriformes</taxon>
        <taxon>Bagridae</taxon>
        <taxon>Tachysurus</taxon>
    </lineage>
</organism>
<protein>
    <recommendedName>
        <fullName evidence="2">RGS domain-containing protein</fullName>
    </recommendedName>
</protein>
<dbReference type="SUPFAM" id="SSF48097">
    <property type="entry name" value="Regulator of G-protein signaling, RGS"/>
    <property type="match status" value="1"/>
</dbReference>
<comment type="caution">
    <text evidence="3">The sequence shown here is derived from an EMBL/GenBank/DDBJ whole genome shotgun (WGS) entry which is preliminary data.</text>
</comment>
<reference evidence="3" key="1">
    <citation type="submission" date="2023-08" db="EMBL/GenBank/DDBJ databases">
        <title>Pelteobagrus vachellii genome.</title>
        <authorList>
            <person name="Liu H."/>
        </authorList>
    </citation>
    <scope>NUCLEOTIDE SEQUENCE</scope>
    <source>
        <strain evidence="3">PRFRI_2022a</strain>
        <tissue evidence="3">Muscle</tissue>
    </source>
</reference>
<dbReference type="PRINTS" id="PR01301">
    <property type="entry name" value="RGSPROTEIN"/>
</dbReference>
<gene>
    <name evidence="3" type="ORF">Q7C36_005109</name>
</gene>
<proteinExistence type="predicted"/>
<evidence type="ECO:0000313" key="3">
    <source>
        <dbReference type="EMBL" id="KAK2860943.1"/>
    </source>
</evidence>
<evidence type="ECO:0000259" key="2">
    <source>
        <dbReference type="PROSITE" id="PS50132"/>
    </source>
</evidence>